<dbReference type="KEGG" id="dpp:DICPUDRAFT_78298"/>
<dbReference type="InterPro" id="IPR014436">
    <property type="entry name" value="Extradiol_dOase_DODA"/>
</dbReference>
<dbReference type="PANTHER" id="PTHR30096:SF0">
    <property type="entry name" value="4,5-DOPA DIOXYGENASE EXTRADIOL-LIKE PROTEIN"/>
    <property type="match status" value="1"/>
</dbReference>
<dbReference type="GO" id="GO:0016702">
    <property type="term" value="F:oxidoreductase activity, acting on single donors with incorporation of molecular oxygen, incorporation of two atoms of oxygen"/>
    <property type="evidence" value="ECO:0007669"/>
    <property type="project" value="UniProtKB-ARBA"/>
</dbReference>
<keyword evidence="4" id="KW-0862">Zinc</keyword>
<dbReference type="OMA" id="AGPCFFM"/>
<evidence type="ECO:0000313" key="7">
    <source>
        <dbReference type="EMBL" id="EGC36006.1"/>
    </source>
</evidence>
<dbReference type="OrthoDB" id="7396853at2759"/>
<dbReference type="PANTHER" id="PTHR30096">
    <property type="entry name" value="4,5-DOPA DIOXYGENASE EXTRADIOL-LIKE PROTEIN"/>
    <property type="match status" value="1"/>
</dbReference>
<keyword evidence="3" id="KW-0479">Metal-binding</keyword>
<evidence type="ECO:0000256" key="5">
    <source>
        <dbReference type="ARBA" id="ARBA00023002"/>
    </source>
</evidence>
<evidence type="ECO:0000256" key="1">
    <source>
        <dbReference type="ARBA" id="ARBA00001947"/>
    </source>
</evidence>
<dbReference type="RefSeq" id="XP_003287444.1">
    <property type="nucleotide sequence ID" value="XM_003287396.1"/>
</dbReference>
<dbReference type="Proteomes" id="UP000001064">
    <property type="component" value="Unassembled WGS sequence"/>
</dbReference>
<evidence type="ECO:0000259" key="6">
    <source>
        <dbReference type="Pfam" id="PF02900"/>
    </source>
</evidence>
<accession>F0ZJ53</accession>
<dbReference type="VEuPathDB" id="AmoebaDB:DICPUDRAFT_78298"/>
<sequence length="269" mass="31327">MSTIHKFNPIFVSHDTPRTIILNEYSTRMFFENFSKNIFDGIKPKAILVISAHWEENDFTIQTTKDPKVIYDFYNFPDEMYKFEYPAKTCPQLINRVIELFKDADIELKRDCKRGYDHGAWTVNKLIYPEADVPMVQISLKSNLNPTEHYQIGKALKPLVDEGYLVMGSGGTVHNLEASKDLSNHHDRAWAIDFEEWVHNTLTTKTGKEREDEFLKFESLPNSNKAHPTYDHFIPLFVILGCAKDHSVCKRIHCHWRNPVFCASSYSFE</sequence>
<dbReference type="GO" id="GO:0008270">
    <property type="term" value="F:zinc ion binding"/>
    <property type="evidence" value="ECO:0007669"/>
    <property type="project" value="InterPro"/>
</dbReference>
<dbReference type="eggNOG" id="ENOG502QS66">
    <property type="taxonomic scope" value="Eukaryota"/>
</dbReference>
<reference evidence="8" key="1">
    <citation type="journal article" date="2011" name="Genome Biol.">
        <title>Comparative genomics of the social amoebae Dictyostelium discoideum and Dictyostelium purpureum.</title>
        <authorList>
            <consortium name="US DOE Joint Genome Institute (JGI-PGF)"/>
            <person name="Sucgang R."/>
            <person name="Kuo A."/>
            <person name="Tian X."/>
            <person name="Salerno W."/>
            <person name="Parikh A."/>
            <person name="Feasley C.L."/>
            <person name="Dalin E."/>
            <person name="Tu H."/>
            <person name="Huang E."/>
            <person name="Barry K."/>
            <person name="Lindquist E."/>
            <person name="Shapiro H."/>
            <person name="Bruce D."/>
            <person name="Schmutz J."/>
            <person name="Salamov A."/>
            <person name="Fey P."/>
            <person name="Gaudet P."/>
            <person name="Anjard C."/>
            <person name="Babu M.M."/>
            <person name="Basu S."/>
            <person name="Bushmanova Y."/>
            <person name="van der Wel H."/>
            <person name="Katoh-Kurasawa M."/>
            <person name="Dinh C."/>
            <person name="Coutinho P.M."/>
            <person name="Saito T."/>
            <person name="Elias M."/>
            <person name="Schaap P."/>
            <person name="Kay R.R."/>
            <person name="Henrissat B."/>
            <person name="Eichinger L."/>
            <person name="Rivero F."/>
            <person name="Putnam N.H."/>
            <person name="West C.M."/>
            <person name="Loomis W.F."/>
            <person name="Chisholm R.L."/>
            <person name="Shaulsky G."/>
            <person name="Strassmann J.E."/>
            <person name="Queller D.C."/>
            <person name="Kuspa A."/>
            <person name="Grigoriev I.V."/>
        </authorList>
    </citation>
    <scope>NUCLEOTIDE SEQUENCE [LARGE SCALE GENOMIC DNA]</scope>
    <source>
        <strain evidence="8">QSDP1</strain>
    </source>
</reference>
<gene>
    <name evidence="7" type="ORF">DICPUDRAFT_78298</name>
</gene>
<dbReference type="CDD" id="cd07363">
    <property type="entry name" value="45_DOPA_Dioxygenase"/>
    <property type="match status" value="1"/>
</dbReference>
<dbReference type="Pfam" id="PF02900">
    <property type="entry name" value="LigB"/>
    <property type="match status" value="1"/>
</dbReference>
<comment type="cofactor">
    <cofactor evidence="1">
        <name>Zn(2+)</name>
        <dbReference type="ChEBI" id="CHEBI:29105"/>
    </cofactor>
</comment>
<proteinExistence type="inferred from homology"/>
<feature type="domain" description="Extradiol ring-cleavage dioxygenase class III enzyme subunit B" evidence="6">
    <location>
        <begin position="27"/>
        <end position="266"/>
    </location>
</feature>
<dbReference type="Gene3D" id="3.40.830.10">
    <property type="entry name" value="LigB-like"/>
    <property type="match status" value="1"/>
</dbReference>
<dbReference type="AlphaFoldDB" id="F0ZJ53"/>
<organism evidence="7 8">
    <name type="scientific">Dictyostelium purpureum</name>
    <name type="common">Slime mold</name>
    <dbReference type="NCBI Taxonomy" id="5786"/>
    <lineage>
        <taxon>Eukaryota</taxon>
        <taxon>Amoebozoa</taxon>
        <taxon>Evosea</taxon>
        <taxon>Eumycetozoa</taxon>
        <taxon>Dictyostelia</taxon>
        <taxon>Dictyosteliales</taxon>
        <taxon>Dictyosteliaceae</taxon>
        <taxon>Dictyostelium</taxon>
    </lineage>
</organism>
<dbReference type="SUPFAM" id="SSF53213">
    <property type="entry name" value="LigB-like"/>
    <property type="match status" value="1"/>
</dbReference>
<evidence type="ECO:0000256" key="4">
    <source>
        <dbReference type="ARBA" id="ARBA00022833"/>
    </source>
</evidence>
<name>F0ZJ53_DICPU</name>
<dbReference type="GeneID" id="10500339"/>
<keyword evidence="8" id="KW-1185">Reference proteome</keyword>
<dbReference type="EMBL" id="GL871040">
    <property type="protein sequence ID" value="EGC36006.1"/>
    <property type="molecule type" value="Genomic_DNA"/>
</dbReference>
<dbReference type="InterPro" id="IPR004183">
    <property type="entry name" value="Xdiol_dOase_suB"/>
</dbReference>
<dbReference type="STRING" id="5786.F0ZJ53"/>
<dbReference type="PIRSF" id="PIRSF006157">
    <property type="entry name" value="Doxgns_DODA"/>
    <property type="match status" value="1"/>
</dbReference>
<evidence type="ECO:0000256" key="3">
    <source>
        <dbReference type="ARBA" id="ARBA00022723"/>
    </source>
</evidence>
<dbReference type="InParanoid" id="F0ZJ53"/>
<protein>
    <recommendedName>
        <fullName evidence="6">Extradiol ring-cleavage dioxygenase class III enzyme subunit B domain-containing protein</fullName>
    </recommendedName>
</protein>
<dbReference type="GO" id="GO:0008198">
    <property type="term" value="F:ferrous iron binding"/>
    <property type="evidence" value="ECO:0007669"/>
    <property type="project" value="InterPro"/>
</dbReference>
<keyword evidence="5" id="KW-0560">Oxidoreductase</keyword>
<comment type="similarity">
    <text evidence="2">Belongs to the DODA-type extradiol aromatic ring-opening dioxygenase family.</text>
</comment>
<evidence type="ECO:0000256" key="2">
    <source>
        <dbReference type="ARBA" id="ARBA00007581"/>
    </source>
</evidence>
<evidence type="ECO:0000313" key="8">
    <source>
        <dbReference type="Proteomes" id="UP000001064"/>
    </source>
</evidence>